<dbReference type="NCBIfam" id="TIGR01536">
    <property type="entry name" value="asn_synth_AEB"/>
    <property type="match status" value="1"/>
</dbReference>
<dbReference type="CDD" id="cd01991">
    <property type="entry name" value="Asn_synthase_B_C"/>
    <property type="match status" value="1"/>
</dbReference>
<evidence type="ECO:0000256" key="3">
    <source>
        <dbReference type="ARBA" id="ARBA00012737"/>
    </source>
</evidence>
<dbReference type="InterPro" id="IPR014729">
    <property type="entry name" value="Rossmann-like_a/b/a_fold"/>
</dbReference>
<dbReference type="PANTHER" id="PTHR43284">
    <property type="entry name" value="ASPARAGINE SYNTHETASE (GLUTAMINE-HYDROLYZING)"/>
    <property type="match status" value="1"/>
</dbReference>
<evidence type="ECO:0000313" key="9">
    <source>
        <dbReference type="EMBL" id="UXY15612.1"/>
    </source>
</evidence>
<feature type="domain" description="Glutamine amidotransferase type-2" evidence="8">
    <location>
        <begin position="2"/>
        <end position="214"/>
    </location>
</feature>
<dbReference type="InterPro" id="IPR001962">
    <property type="entry name" value="Asn_synthase"/>
</dbReference>
<protein>
    <recommendedName>
        <fullName evidence="3">asparagine synthase (glutamine-hydrolyzing)</fullName>
        <ecNumber evidence="3">6.3.5.4</ecNumber>
    </recommendedName>
</protein>
<evidence type="ECO:0000256" key="2">
    <source>
        <dbReference type="ARBA" id="ARBA00005752"/>
    </source>
</evidence>
<dbReference type="InterPro" id="IPR033738">
    <property type="entry name" value="AsnB_N"/>
</dbReference>
<comment type="pathway">
    <text evidence="1">Amino-acid biosynthesis; L-asparagine biosynthesis; L-asparagine from L-aspartate (L-Gln route): step 1/1.</text>
</comment>
<keyword evidence="9" id="KW-0436">Ligase</keyword>
<keyword evidence="6" id="KW-0315">Glutamine amidotransferase</keyword>
<dbReference type="GO" id="GO:0004066">
    <property type="term" value="F:asparagine synthase (glutamine-hydrolyzing) activity"/>
    <property type="evidence" value="ECO:0007669"/>
    <property type="project" value="UniProtKB-EC"/>
</dbReference>
<dbReference type="Pfam" id="PF13537">
    <property type="entry name" value="GATase_7"/>
    <property type="match status" value="1"/>
</dbReference>
<evidence type="ECO:0000256" key="1">
    <source>
        <dbReference type="ARBA" id="ARBA00005187"/>
    </source>
</evidence>
<comment type="catalytic activity">
    <reaction evidence="7">
        <text>L-aspartate + L-glutamine + ATP + H2O = L-asparagine + L-glutamate + AMP + diphosphate + H(+)</text>
        <dbReference type="Rhea" id="RHEA:12228"/>
        <dbReference type="ChEBI" id="CHEBI:15377"/>
        <dbReference type="ChEBI" id="CHEBI:15378"/>
        <dbReference type="ChEBI" id="CHEBI:29985"/>
        <dbReference type="ChEBI" id="CHEBI:29991"/>
        <dbReference type="ChEBI" id="CHEBI:30616"/>
        <dbReference type="ChEBI" id="CHEBI:33019"/>
        <dbReference type="ChEBI" id="CHEBI:58048"/>
        <dbReference type="ChEBI" id="CHEBI:58359"/>
        <dbReference type="ChEBI" id="CHEBI:456215"/>
        <dbReference type="EC" id="6.3.5.4"/>
    </reaction>
</comment>
<sequence>MCGIFGMIGHSAFPGQIHNICTQSMHRGPDGQGSWQNDDPVFPVWLGHTRLAIIDLSDAGQQPMTSPDGRWILTFNGEIFNYLELRAELQQAGVQFTTQTDTEVLLQGLMHEGPAFQLRCNGMWAFCLYDRQSRVALLGRDRFGEKPIFWCNFGKGIAFASEMKALYPLLNVPEPSQHTQGEILDFFSYEFLETTAVQGLFKIPPGHYATFGDGQEFSLCRWWCTLDHLPEIPSNYPEQVAAFRELFLDAVRIRMRADVRMGTALSGGLDSTSTFCSMAWLAQQELVGEKSSPDWQHAICASYPGSAIDEAAWAEQAAQYTGSRLTVLNIDPVHSGWNIEDALYSSEDPYLTLPLPHLATYRALSEAGIKVSLDGHGADELFCGYGHWIHALDNASWQESLELEAMGRALTGKPYRLSGWRTARLLANRRGLAPLLDRYRHWCGRNVPNPDRQHSQFIKMDQLSRRLYELFHFTILPTLLRNYDRYSMASGVEIRMPFLDYRLVCFVFALPWTAKVGGGFTKRILRDAMQNIIPDKIRLRRDKIGWNAPVGDWLRGPLQPEIQSLLDSTGDSSARHNFAQFCASAKTDYQSGEKAWKLLAPVLWRQMLSQVGKRHTHG</sequence>
<dbReference type="InterPro" id="IPR017932">
    <property type="entry name" value="GATase_2_dom"/>
</dbReference>
<dbReference type="PANTHER" id="PTHR43284:SF1">
    <property type="entry name" value="ASPARAGINE SYNTHETASE"/>
    <property type="match status" value="1"/>
</dbReference>
<dbReference type="PROSITE" id="PS51278">
    <property type="entry name" value="GATASE_TYPE_2"/>
    <property type="match status" value="1"/>
</dbReference>
<dbReference type="InterPro" id="IPR051786">
    <property type="entry name" value="ASN_synthetase/amidase"/>
</dbReference>
<name>A0ABY6DMN1_9NEIS</name>
<dbReference type="CDD" id="cd00712">
    <property type="entry name" value="AsnB"/>
    <property type="match status" value="1"/>
</dbReference>
<keyword evidence="10" id="KW-1185">Reference proteome</keyword>
<evidence type="ECO:0000313" key="10">
    <source>
        <dbReference type="Proteomes" id="UP001061302"/>
    </source>
</evidence>
<dbReference type="SUPFAM" id="SSF52402">
    <property type="entry name" value="Adenine nucleotide alpha hydrolases-like"/>
    <property type="match status" value="1"/>
</dbReference>
<dbReference type="RefSeq" id="WP_263125030.1">
    <property type="nucleotide sequence ID" value="NZ_CP106753.1"/>
</dbReference>
<evidence type="ECO:0000256" key="7">
    <source>
        <dbReference type="ARBA" id="ARBA00048741"/>
    </source>
</evidence>
<keyword evidence="5" id="KW-0067">ATP-binding</keyword>
<dbReference type="Proteomes" id="UP001061302">
    <property type="component" value="Chromosome"/>
</dbReference>
<dbReference type="SUPFAM" id="SSF56235">
    <property type="entry name" value="N-terminal nucleophile aminohydrolases (Ntn hydrolases)"/>
    <property type="match status" value="1"/>
</dbReference>
<gene>
    <name evidence="9" type="primary">asnB</name>
    <name evidence="9" type="ORF">N8I74_00935</name>
</gene>
<dbReference type="InterPro" id="IPR029055">
    <property type="entry name" value="Ntn_hydrolases_N"/>
</dbReference>
<reference evidence="9" key="1">
    <citation type="submission" date="2022-10" db="EMBL/GenBank/DDBJ databases">
        <title>Chitiniphilus purpureus sp. nov., a novel chitin-degrading bacterium isolated from crawfish pond sediment.</title>
        <authorList>
            <person name="Li K."/>
        </authorList>
    </citation>
    <scope>NUCLEOTIDE SEQUENCE</scope>
    <source>
        <strain evidence="9">CD1</strain>
    </source>
</reference>
<dbReference type="Pfam" id="PF00733">
    <property type="entry name" value="Asn_synthase"/>
    <property type="match status" value="1"/>
</dbReference>
<dbReference type="EMBL" id="CP106753">
    <property type="protein sequence ID" value="UXY15612.1"/>
    <property type="molecule type" value="Genomic_DNA"/>
</dbReference>
<dbReference type="Gene3D" id="3.60.20.10">
    <property type="entry name" value="Glutamine Phosphoribosylpyrophosphate, subunit 1, domain 1"/>
    <property type="match status" value="1"/>
</dbReference>
<comment type="similarity">
    <text evidence="2">Belongs to the asparagine synthetase family.</text>
</comment>
<dbReference type="PIRSF" id="PIRSF001589">
    <property type="entry name" value="Asn_synthetase_glu-h"/>
    <property type="match status" value="1"/>
</dbReference>
<keyword evidence="4" id="KW-0547">Nucleotide-binding</keyword>
<organism evidence="9 10">
    <name type="scientific">Chitiniphilus purpureus</name>
    <dbReference type="NCBI Taxonomy" id="2981137"/>
    <lineage>
        <taxon>Bacteria</taxon>
        <taxon>Pseudomonadati</taxon>
        <taxon>Pseudomonadota</taxon>
        <taxon>Betaproteobacteria</taxon>
        <taxon>Neisseriales</taxon>
        <taxon>Chitinibacteraceae</taxon>
        <taxon>Chitiniphilus</taxon>
    </lineage>
</organism>
<accession>A0ABY6DMN1</accession>
<evidence type="ECO:0000256" key="6">
    <source>
        <dbReference type="ARBA" id="ARBA00022962"/>
    </source>
</evidence>
<evidence type="ECO:0000256" key="5">
    <source>
        <dbReference type="ARBA" id="ARBA00022840"/>
    </source>
</evidence>
<dbReference type="Gene3D" id="3.40.50.620">
    <property type="entry name" value="HUPs"/>
    <property type="match status" value="1"/>
</dbReference>
<dbReference type="InterPro" id="IPR006426">
    <property type="entry name" value="Asn_synth_AEB"/>
</dbReference>
<dbReference type="EC" id="6.3.5.4" evidence="3"/>
<evidence type="ECO:0000259" key="8">
    <source>
        <dbReference type="PROSITE" id="PS51278"/>
    </source>
</evidence>
<proteinExistence type="inferred from homology"/>
<evidence type="ECO:0000256" key="4">
    <source>
        <dbReference type="ARBA" id="ARBA00022741"/>
    </source>
</evidence>